<evidence type="ECO:0000256" key="4">
    <source>
        <dbReference type="ARBA" id="ARBA00022605"/>
    </source>
</evidence>
<keyword evidence="5" id="KW-0057">Aromatic amino acid biosynthesis</keyword>
<feature type="compositionally biased region" description="Polar residues" evidence="7">
    <location>
        <begin position="36"/>
        <end position="56"/>
    </location>
</feature>
<name>A0ABR1HL77_9HYPO</name>
<keyword evidence="4" id="KW-0028">Amino-acid biosynthesis</keyword>
<evidence type="ECO:0000313" key="9">
    <source>
        <dbReference type="Proteomes" id="UP001498421"/>
    </source>
</evidence>
<evidence type="ECO:0000256" key="3">
    <source>
        <dbReference type="ARBA" id="ARBA00013036"/>
    </source>
</evidence>
<accession>A0ABR1HL77</accession>
<dbReference type="PANTHER" id="PTHR21085">
    <property type="entry name" value="CHORISMATE SYNTHASE"/>
    <property type="match status" value="1"/>
</dbReference>
<protein>
    <recommendedName>
        <fullName evidence="3">chorismate synthase</fullName>
        <ecNumber evidence="3">4.2.3.5</ecNumber>
    </recommendedName>
</protein>
<dbReference type="Gene3D" id="3.60.150.10">
    <property type="entry name" value="Chorismate synthase AroC"/>
    <property type="match status" value="1"/>
</dbReference>
<dbReference type="InterPro" id="IPR000453">
    <property type="entry name" value="Chorismate_synth"/>
</dbReference>
<dbReference type="Proteomes" id="UP001498421">
    <property type="component" value="Unassembled WGS sequence"/>
</dbReference>
<dbReference type="InterPro" id="IPR035904">
    <property type="entry name" value="Chorismate_synth_AroC_sf"/>
</dbReference>
<dbReference type="EMBL" id="JAZAVK010000119">
    <property type="protein sequence ID" value="KAK7421564.1"/>
    <property type="molecule type" value="Genomic_DNA"/>
</dbReference>
<evidence type="ECO:0000256" key="7">
    <source>
        <dbReference type="SAM" id="MobiDB-lite"/>
    </source>
</evidence>
<gene>
    <name evidence="8" type="primary">ARO2_1</name>
    <name evidence="8" type="ORF">QQZ08_009909</name>
</gene>
<comment type="similarity">
    <text evidence="2">Belongs to the chorismate synthase family.</text>
</comment>
<reference evidence="8 9" key="1">
    <citation type="journal article" date="2025" name="Microbiol. Resour. Announc.">
        <title>Draft genome sequences for Neonectria magnoliae and Neonectria punicea, canker pathogens of Liriodendron tulipifera and Acer saccharum in West Virginia.</title>
        <authorList>
            <person name="Petronek H.M."/>
            <person name="Kasson M.T."/>
            <person name="Metheny A.M."/>
            <person name="Stauder C.M."/>
            <person name="Lovett B."/>
            <person name="Lynch S.C."/>
            <person name="Garnas J.R."/>
            <person name="Kasson L.R."/>
            <person name="Stajich J.E."/>
        </authorList>
    </citation>
    <scope>NUCLEOTIDE SEQUENCE [LARGE SCALE GENOMIC DNA]</scope>
    <source>
        <strain evidence="8 9">NRRL 64651</strain>
    </source>
</reference>
<organism evidence="8 9">
    <name type="scientific">Neonectria magnoliae</name>
    <dbReference type="NCBI Taxonomy" id="2732573"/>
    <lineage>
        <taxon>Eukaryota</taxon>
        <taxon>Fungi</taxon>
        <taxon>Dikarya</taxon>
        <taxon>Ascomycota</taxon>
        <taxon>Pezizomycotina</taxon>
        <taxon>Sordariomycetes</taxon>
        <taxon>Hypocreomycetidae</taxon>
        <taxon>Hypocreales</taxon>
        <taxon>Nectriaceae</taxon>
        <taxon>Neonectria</taxon>
    </lineage>
</organism>
<evidence type="ECO:0000256" key="2">
    <source>
        <dbReference type="ARBA" id="ARBA00008014"/>
    </source>
</evidence>
<feature type="region of interest" description="Disordered" evidence="7">
    <location>
        <begin position="36"/>
        <end position="73"/>
    </location>
</feature>
<dbReference type="SUPFAM" id="SSF103263">
    <property type="entry name" value="Chorismate synthase, AroC"/>
    <property type="match status" value="1"/>
</dbReference>
<comment type="caution">
    <text evidence="8">The sequence shown here is derived from an EMBL/GenBank/DDBJ whole genome shotgun (WGS) entry which is preliminary data.</text>
</comment>
<dbReference type="EC" id="4.2.3.5" evidence="3"/>
<evidence type="ECO:0000256" key="5">
    <source>
        <dbReference type="ARBA" id="ARBA00023141"/>
    </source>
</evidence>
<dbReference type="GO" id="GO:0004107">
    <property type="term" value="F:chorismate synthase activity"/>
    <property type="evidence" value="ECO:0007669"/>
    <property type="project" value="UniProtKB-EC"/>
</dbReference>
<keyword evidence="9" id="KW-1185">Reference proteome</keyword>
<comment type="pathway">
    <text evidence="1">Metabolic intermediate biosynthesis; chorismate biosynthesis; chorismate from D-erythrose 4-phosphate and phosphoenolpyruvate: step 7/7.</text>
</comment>
<evidence type="ECO:0000256" key="1">
    <source>
        <dbReference type="ARBA" id="ARBA00005044"/>
    </source>
</evidence>
<evidence type="ECO:0000256" key="6">
    <source>
        <dbReference type="ARBA" id="ARBA00023239"/>
    </source>
</evidence>
<keyword evidence="6 8" id="KW-0456">Lyase</keyword>
<sequence>MSTFGHYFRVTTAGESHGKPVSCIIDNCPPNLALSETNIQPQLNRRRPGQSSITTPRNEKDRVTIHSQRGLRH</sequence>
<dbReference type="Pfam" id="PF01264">
    <property type="entry name" value="Chorismate_synt"/>
    <property type="match status" value="1"/>
</dbReference>
<proteinExistence type="inferred from homology"/>
<dbReference type="PANTHER" id="PTHR21085:SF0">
    <property type="entry name" value="CHORISMATE SYNTHASE"/>
    <property type="match status" value="1"/>
</dbReference>
<evidence type="ECO:0000313" key="8">
    <source>
        <dbReference type="EMBL" id="KAK7421564.1"/>
    </source>
</evidence>